<dbReference type="Gene3D" id="1.10.8.60">
    <property type="match status" value="1"/>
</dbReference>
<organism evidence="5 6">
    <name type="scientific">Aspergillus avenaceus</name>
    <dbReference type="NCBI Taxonomy" id="36643"/>
    <lineage>
        <taxon>Eukaryota</taxon>
        <taxon>Fungi</taxon>
        <taxon>Dikarya</taxon>
        <taxon>Ascomycota</taxon>
        <taxon>Pezizomycotina</taxon>
        <taxon>Eurotiomycetes</taxon>
        <taxon>Eurotiomycetidae</taxon>
        <taxon>Eurotiales</taxon>
        <taxon>Aspergillaceae</taxon>
        <taxon>Aspergillus</taxon>
        <taxon>Aspergillus subgen. Circumdati</taxon>
    </lineage>
</organism>
<dbReference type="PANTHER" id="PTHR45644">
    <property type="entry name" value="AAA ATPASE, PUTATIVE (AFU_ORTHOLOGUE AFUA_2G12920)-RELATED-RELATED"/>
    <property type="match status" value="1"/>
</dbReference>
<accession>A0A5N6U1T7</accession>
<dbReference type="AlphaFoldDB" id="A0A5N6U1T7"/>
<name>A0A5N6U1T7_ASPAV</name>
<dbReference type="GO" id="GO:0005741">
    <property type="term" value="C:mitochondrial outer membrane"/>
    <property type="evidence" value="ECO:0007669"/>
    <property type="project" value="TreeGrafter"/>
</dbReference>
<dbReference type="InterPro" id="IPR003593">
    <property type="entry name" value="AAA+_ATPase"/>
</dbReference>
<sequence length="713" mass="79853">MSPTFIDMWSIEWLEAALLKGLSERQKSMGSEKAQEPLVGSLANVYDVSKDAYEGLRDTTTGILPTDSYFTWQSFSPTLMVKGRSFGYNTALIEHLANDVGATVVTVDADDLYGLACEFTLQERGVKFEDERPEIVQDGRYNRTKDAIQAILNVQRQHHGTTSLDGSQRPLIVHIRDVSRFAQGNHGPRVLKQFRFWVQEFRKNNQHIALIGSLFADAESHSIIPMKLGYEPSVFEFNFRSSVPSQCTTIGLNDSEWKRILLERQIRHLKANIRFLLPVGFGSALLTNDNPLDLSEFLQDGVLPPYNVPRAALQFVGVVRRKGILQLSDINPVLARMINQSQEEKEKSEAKELGAKESEAKESENAASVEEEQSISDRLEIIRSSCNRFETKLFTCVVDPGTQKVSYDDVVMEDSAKETVKHLVYLSRQQFESSSQVLMEATRITGALFYGPPGTGKTQLARAIANDTHAAMITISPADIESKWVGETENYIQATFSLARKLSPCVIFIDEVDALFYRRSSHDASWRRQALTQYLQEMDGLSSSKDSPFVIGATNKPLDLDEAFLRRMPFKIQFDLPTADERRKILDRFLTPSDLDTSFDMGQLIKSTKGCSGSDLRSLCGQAALKFGIENVPRSEDVNEDTTLAPIKIQLTNHHFAEALQRQGSSVSDRSRNDIRIFNQMFNPQALKGPADEQSDSGGPDYTPQTPQSETAS</sequence>
<dbReference type="InterPro" id="IPR027417">
    <property type="entry name" value="P-loop_NTPase"/>
</dbReference>
<dbReference type="InterPro" id="IPR003959">
    <property type="entry name" value="ATPase_AAA_core"/>
</dbReference>
<keyword evidence="6" id="KW-1185">Reference proteome</keyword>
<evidence type="ECO:0000256" key="1">
    <source>
        <dbReference type="ARBA" id="ARBA00022741"/>
    </source>
</evidence>
<dbReference type="Pfam" id="PF00004">
    <property type="entry name" value="AAA"/>
    <property type="match status" value="1"/>
</dbReference>
<gene>
    <name evidence="5" type="ORF">BDV25DRAFT_137716</name>
</gene>
<proteinExistence type="predicted"/>
<dbReference type="GO" id="GO:0005524">
    <property type="term" value="F:ATP binding"/>
    <property type="evidence" value="ECO:0007669"/>
    <property type="project" value="UniProtKB-KW"/>
</dbReference>
<keyword evidence="1" id="KW-0547">Nucleotide-binding</keyword>
<evidence type="ECO:0000313" key="5">
    <source>
        <dbReference type="EMBL" id="KAE8152647.1"/>
    </source>
</evidence>
<evidence type="ECO:0000256" key="2">
    <source>
        <dbReference type="ARBA" id="ARBA00022840"/>
    </source>
</evidence>
<evidence type="ECO:0000256" key="3">
    <source>
        <dbReference type="SAM" id="MobiDB-lite"/>
    </source>
</evidence>
<keyword evidence="5" id="KW-0378">Hydrolase</keyword>
<evidence type="ECO:0000313" key="6">
    <source>
        <dbReference type="Proteomes" id="UP000325780"/>
    </source>
</evidence>
<reference evidence="5 6" key="1">
    <citation type="submission" date="2019-04" db="EMBL/GenBank/DDBJ databases">
        <title>Friends and foes A comparative genomics study of 23 Aspergillus species from section Flavi.</title>
        <authorList>
            <consortium name="DOE Joint Genome Institute"/>
            <person name="Kjaerbolling I."/>
            <person name="Vesth T."/>
            <person name="Frisvad J.C."/>
            <person name="Nybo J.L."/>
            <person name="Theobald S."/>
            <person name="Kildgaard S."/>
            <person name="Isbrandt T."/>
            <person name="Kuo A."/>
            <person name="Sato A."/>
            <person name="Lyhne E.K."/>
            <person name="Kogle M.E."/>
            <person name="Wiebenga A."/>
            <person name="Kun R.S."/>
            <person name="Lubbers R.J."/>
            <person name="Makela M.R."/>
            <person name="Barry K."/>
            <person name="Chovatia M."/>
            <person name="Clum A."/>
            <person name="Daum C."/>
            <person name="Haridas S."/>
            <person name="He G."/>
            <person name="LaButti K."/>
            <person name="Lipzen A."/>
            <person name="Mondo S."/>
            <person name="Riley R."/>
            <person name="Salamov A."/>
            <person name="Simmons B.A."/>
            <person name="Magnuson J.K."/>
            <person name="Henrissat B."/>
            <person name="Mortensen U.H."/>
            <person name="Larsen T.O."/>
            <person name="Devries R.P."/>
            <person name="Grigoriev I.V."/>
            <person name="Machida M."/>
            <person name="Baker S.E."/>
            <person name="Andersen M.R."/>
        </authorList>
    </citation>
    <scope>NUCLEOTIDE SEQUENCE [LARGE SCALE GENOMIC DNA]</scope>
    <source>
        <strain evidence="5 6">IBT 18842</strain>
    </source>
</reference>
<evidence type="ECO:0000259" key="4">
    <source>
        <dbReference type="SMART" id="SM00382"/>
    </source>
</evidence>
<feature type="region of interest" description="Disordered" evidence="3">
    <location>
        <begin position="682"/>
        <end position="713"/>
    </location>
</feature>
<dbReference type="EMBL" id="ML742050">
    <property type="protein sequence ID" value="KAE8152647.1"/>
    <property type="molecule type" value="Genomic_DNA"/>
</dbReference>
<protein>
    <submittedName>
        <fullName evidence="5">P-loop containing nucleoside triphosphate hydrolase protein</fullName>
    </submittedName>
</protein>
<feature type="domain" description="AAA+ ATPase" evidence="4">
    <location>
        <begin position="443"/>
        <end position="580"/>
    </location>
</feature>
<dbReference type="SMART" id="SM00382">
    <property type="entry name" value="AAA"/>
    <property type="match status" value="1"/>
</dbReference>
<dbReference type="Proteomes" id="UP000325780">
    <property type="component" value="Unassembled WGS sequence"/>
</dbReference>
<dbReference type="GO" id="GO:0016887">
    <property type="term" value="F:ATP hydrolysis activity"/>
    <property type="evidence" value="ECO:0007669"/>
    <property type="project" value="InterPro"/>
</dbReference>
<feature type="compositionally biased region" description="Basic and acidic residues" evidence="3">
    <location>
        <begin position="342"/>
        <end position="364"/>
    </location>
</feature>
<feature type="region of interest" description="Disordered" evidence="3">
    <location>
        <begin position="341"/>
        <end position="372"/>
    </location>
</feature>
<dbReference type="Gene3D" id="3.40.50.300">
    <property type="entry name" value="P-loop containing nucleotide triphosphate hydrolases"/>
    <property type="match status" value="1"/>
</dbReference>
<keyword evidence="2" id="KW-0067">ATP-binding</keyword>
<dbReference type="PANTHER" id="PTHR45644:SF56">
    <property type="entry name" value="AAA ATPASE, PUTATIVE (AFU_ORTHOLOGUE AFUA_2G12920)-RELATED"/>
    <property type="match status" value="1"/>
</dbReference>
<feature type="compositionally biased region" description="Polar residues" evidence="3">
    <location>
        <begin position="703"/>
        <end position="713"/>
    </location>
</feature>
<dbReference type="SUPFAM" id="SSF52540">
    <property type="entry name" value="P-loop containing nucleoside triphosphate hydrolases"/>
    <property type="match status" value="1"/>
</dbReference>
<dbReference type="InterPro" id="IPR051701">
    <property type="entry name" value="Mito_OM_Translocase_MSP1"/>
</dbReference>
<dbReference type="OrthoDB" id="39734at2759"/>